<dbReference type="Pfam" id="PF15993">
    <property type="entry name" value="Fuseless"/>
    <property type="match status" value="1"/>
</dbReference>
<feature type="transmembrane region" description="Helical" evidence="1">
    <location>
        <begin position="90"/>
        <end position="107"/>
    </location>
</feature>
<dbReference type="PANTHER" id="PTHR35270">
    <property type="entry name" value="FUSELESS, ISOFORM A"/>
    <property type="match status" value="1"/>
</dbReference>
<dbReference type="InterPro" id="IPR032751">
    <property type="entry name" value="Fuseless"/>
</dbReference>
<proteinExistence type="predicted"/>
<evidence type="ECO:0000313" key="3">
    <source>
        <dbReference type="Proteomes" id="UP000594260"/>
    </source>
</evidence>
<dbReference type="GeneID" id="111254876"/>
<dbReference type="PANTHER" id="PTHR35270:SF2">
    <property type="entry name" value="FUSELESS, ISOFORM A"/>
    <property type="match status" value="1"/>
</dbReference>
<name>A0A7M7MF36_VARDE</name>
<evidence type="ECO:0000313" key="2">
    <source>
        <dbReference type="EnsemblMetazoa" id="XP_022671939"/>
    </source>
</evidence>
<protein>
    <submittedName>
        <fullName evidence="2">Uncharacterized protein</fullName>
    </submittedName>
</protein>
<reference evidence="2" key="1">
    <citation type="submission" date="2021-01" db="UniProtKB">
        <authorList>
            <consortium name="EnsemblMetazoa"/>
        </authorList>
    </citation>
    <scope>IDENTIFICATION</scope>
</reference>
<accession>A0A7M7MF36</accession>
<organism evidence="2 3">
    <name type="scientific">Varroa destructor</name>
    <name type="common">Honeybee mite</name>
    <dbReference type="NCBI Taxonomy" id="109461"/>
    <lineage>
        <taxon>Eukaryota</taxon>
        <taxon>Metazoa</taxon>
        <taxon>Ecdysozoa</taxon>
        <taxon>Arthropoda</taxon>
        <taxon>Chelicerata</taxon>
        <taxon>Arachnida</taxon>
        <taxon>Acari</taxon>
        <taxon>Parasitiformes</taxon>
        <taxon>Mesostigmata</taxon>
        <taxon>Gamasina</taxon>
        <taxon>Dermanyssoidea</taxon>
        <taxon>Varroidae</taxon>
        <taxon>Varroa</taxon>
    </lineage>
</organism>
<keyword evidence="3" id="KW-1185">Reference proteome</keyword>
<keyword evidence="1" id="KW-0812">Transmembrane</keyword>
<dbReference type="RefSeq" id="XP_022671939.1">
    <property type="nucleotide sequence ID" value="XM_022816204.1"/>
</dbReference>
<dbReference type="AlphaFoldDB" id="A0A7M7MF36"/>
<keyword evidence="1" id="KW-1133">Transmembrane helix</keyword>
<dbReference type="Proteomes" id="UP000594260">
    <property type="component" value="Unplaced"/>
</dbReference>
<feature type="transmembrane region" description="Helical" evidence="1">
    <location>
        <begin position="54"/>
        <end position="78"/>
    </location>
</feature>
<dbReference type="EnsemblMetazoa" id="XM_022816204">
    <property type="protein sequence ID" value="XP_022671939"/>
    <property type="gene ID" value="LOC111254876"/>
</dbReference>
<evidence type="ECO:0000256" key="1">
    <source>
        <dbReference type="SAM" id="Phobius"/>
    </source>
</evidence>
<feature type="transmembrane region" description="Helical" evidence="1">
    <location>
        <begin position="21"/>
        <end position="42"/>
    </location>
</feature>
<sequence length="316" mass="35869">MPSYPAGTPDRIPHWVRLLDHVLALTIACPLVSLLWCGGFFLTDTYIYPNDKPFGYWLIFIVGSMLSLNVHIHCDSLIAISARCPDSAQLLQRLIGIVLIVTIVFQWDGLWCLLDYYLGHTQISCFYCWALGTVVLCLTGCRNNMVTGVPFMCRHDRAELLFAATTRFHAKSYGSRLWSFCDQLFSIFVVQPSVILIWRGLWNIQDYTLLPKDPVKSANISCLAETEYIAAVEAIVEDEPRDSEGPLSASRRNSTSIARFFAKLNWKECFLCAGQPEPSAMTKLKESTDWPRPEQLRHRKAKFETVNNTFQSSLAK</sequence>
<keyword evidence="1" id="KW-0472">Membrane</keyword>
<feature type="transmembrane region" description="Helical" evidence="1">
    <location>
        <begin position="119"/>
        <end position="138"/>
    </location>
</feature>